<protein>
    <submittedName>
        <fullName evidence="2">Uncharacterized protein</fullName>
    </submittedName>
</protein>
<dbReference type="EMBL" id="BMKM01000002">
    <property type="protein sequence ID" value="GGE14720.1"/>
    <property type="molecule type" value="Genomic_DNA"/>
</dbReference>
<feature type="region of interest" description="Disordered" evidence="1">
    <location>
        <begin position="147"/>
        <end position="170"/>
    </location>
</feature>
<sequence>MKNTLNILLFIAIVIGFASCSKDDEEAKNPKDTAELIGKWARIDGTGGADTSIVDGPHLDTIKVIEFLDAAKVKVSRGECCNFGTKRDKNQEAAYEYYSVNNSELGGTADRIKFDKCNRGMPVVVHGNTLRLGYGTQSGAFEEYRKVTPADTTGTPEIPTEPTDPGNTEG</sequence>
<reference evidence="2" key="1">
    <citation type="journal article" date="2014" name="Int. J. Syst. Evol. Microbiol.">
        <title>Complete genome sequence of Corynebacterium casei LMG S-19264T (=DSM 44701T), isolated from a smear-ripened cheese.</title>
        <authorList>
            <consortium name="US DOE Joint Genome Institute (JGI-PGF)"/>
            <person name="Walter F."/>
            <person name="Albersmeier A."/>
            <person name="Kalinowski J."/>
            <person name="Ruckert C."/>
        </authorList>
    </citation>
    <scope>NUCLEOTIDE SEQUENCE</scope>
    <source>
        <strain evidence="2">CGMCC 1.15966</strain>
    </source>
</reference>
<gene>
    <name evidence="2" type="ORF">GCM10011516_10640</name>
</gene>
<evidence type="ECO:0000256" key="1">
    <source>
        <dbReference type="SAM" id="MobiDB-lite"/>
    </source>
</evidence>
<comment type="caution">
    <text evidence="2">The sequence shown here is derived from an EMBL/GenBank/DDBJ whole genome shotgun (WGS) entry which is preliminary data.</text>
</comment>
<dbReference type="AlphaFoldDB" id="A0A8H9G072"/>
<reference evidence="2" key="2">
    <citation type="submission" date="2020-09" db="EMBL/GenBank/DDBJ databases">
        <authorList>
            <person name="Sun Q."/>
            <person name="Zhou Y."/>
        </authorList>
    </citation>
    <scope>NUCLEOTIDE SEQUENCE</scope>
    <source>
        <strain evidence="2">CGMCC 1.15966</strain>
    </source>
</reference>
<organism evidence="2 3">
    <name type="scientific">Sphingobacterium cellulitidis</name>
    <dbReference type="NCBI Taxonomy" id="1768011"/>
    <lineage>
        <taxon>Bacteria</taxon>
        <taxon>Pseudomonadati</taxon>
        <taxon>Bacteroidota</taxon>
        <taxon>Sphingobacteriia</taxon>
        <taxon>Sphingobacteriales</taxon>
        <taxon>Sphingobacteriaceae</taxon>
        <taxon>Sphingobacterium</taxon>
    </lineage>
</organism>
<evidence type="ECO:0000313" key="2">
    <source>
        <dbReference type="EMBL" id="GGE14720.1"/>
    </source>
</evidence>
<evidence type="ECO:0000313" key="3">
    <source>
        <dbReference type="Proteomes" id="UP000614460"/>
    </source>
</evidence>
<proteinExistence type="predicted"/>
<dbReference type="PROSITE" id="PS51257">
    <property type="entry name" value="PROKAR_LIPOPROTEIN"/>
    <property type="match status" value="1"/>
</dbReference>
<name>A0A8H9G072_9SPHI</name>
<dbReference type="RefSeq" id="WP_094257021.1">
    <property type="nucleotide sequence ID" value="NZ_BMKM01000002.1"/>
</dbReference>
<feature type="compositionally biased region" description="Low complexity" evidence="1">
    <location>
        <begin position="151"/>
        <end position="170"/>
    </location>
</feature>
<keyword evidence="3" id="KW-1185">Reference proteome</keyword>
<accession>A0A8H9G072</accession>
<dbReference type="Proteomes" id="UP000614460">
    <property type="component" value="Unassembled WGS sequence"/>
</dbReference>